<sequence length="367" mass="41933">MHAEFDALECNRTWSLVPSSHTQNIIGNKWVYHTKYKLDGSIDHLKARLVAKGFHQRPGINYIETFSQVIKPATLHLVLSLAIFHTWSLRQLDINNAFLQGHLKEDIYMDQPSGFINPSFPNHVCKLNKAIYSLCQASRDWYDELKSYLISLSFKATISDPSLFFLNTHSSLILVLVYVDDIIVIDPSPILGVATLNYHGFQFQHVSTFFIWFRFQQFSLKDLGSLYYFLGVEVVPCHHGIILSQRKYILDILHKANMRDCKPISTQMTTSEPLTLKGGTSYPSPTNYRTFVGALQYLSLTCSYISFTVNKLSQFMHADNSKIIHVLVVSVLEAIERKSTKSCEKVGKKCKSDPESFRVLEAYIFAL</sequence>
<proteinExistence type="predicted"/>
<dbReference type="AlphaFoldDB" id="A0AA38TFI5"/>
<dbReference type="SUPFAM" id="SSF56672">
    <property type="entry name" value="DNA/RNA polymerases"/>
    <property type="match status" value="1"/>
</dbReference>
<feature type="domain" description="Reverse transcriptase Ty1/copia-type" evidence="1">
    <location>
        <begin position="11"/>
        <end position="268"/>
    </location>
</feature>
<dbReference type="Pfam" id="PF07727">
    <property type="entry name" value="RVT_2"/>
    <property type="match status" value="1"/>
</dbReference>
<dbReference type="InterPro" id="IPR043502">
    <property type="entry name" value="DNA/RNA_pol_sf"/>
</dbReference>
<comment type="caution">
    <text evidence="2">The sequence shown here is derived from an EMBL/GenBank/DDBJ whole genome shotgun (WGS) entry which is preliminary data.</text>
</comment>
<dbReference type="Proteomes" id="UP001172457">
    <property type="component" value="Chromosome 4"/>
</dbReference>
<gene>
    <name evidence="2" type="ORF">OSB04_017141</name>
</gene>
<evidence type="ECO:0000313" key="2">
    <source>
        <dbReference type="EMBL" id="KAJ9553096.1"/>
    </source>
</evidence>
<name>A0AA38TFI5_9ASTR</name>
<reference evidence="2" key="1">
    <citation type="submission" date="2023-03" db="EMBL/GenBank/DDBJ databases">
        <title>Chromosome-scale reference genome and RAD-based genetic map of yellow starthistle (Centaurea solstitialis) reveal putative structural variation and QTLs associated with invader traits.</title>
        <authorList>
            <person name="Reatini B."/>
            <person name="Cang F.A."/>
            <person name="Jiang Q."/>
            <person name="Mckibben M.T.W."/>
            <person name="Barker M.S."/>
            <person name="Rieseberg L.H."/>
            <person name="Dlugosch K.M."/>
        </authorList>
    </citation>
    <scope>NUCLEOTIDE SEQUENCE</scope>
    <source>
        <strain evidence="2">CAN-66</strain>
        <tissue evidence="2">Leaf</tissue>
    </source>
</reference>
<evidence type="ECO:0000259" key="1">
    <source>
        <dbReference type="Pfam" id="PF07727"/>
    </source>
</evidence>
<protein>
    <recommendedName>
        <fullName evidence="1">Reverse transcriptase Ty1/copia-type domain-containing protein</fullName>
    </recommendedName>
</protein>
<keyword evidence="3" id="KW-1185">Reference proteome</keyword>
<organism evidence="2 3">
    <name type="scientific">Centaurea solstitialis</name>
    <name type="common">yellow star-thistle</name>
    <dbReference type="NCBI Taxonomy" id="347529"/>
    <lineage>
        <taxon>Eukaryota</taxon>
        <taxon>Viridiplantae</taxon>
        <taxon>Streptophyta</taxon>
        <taxon>Embryophyta</taxon>
        <taxon>Tracheophyta</taxon>
        <taxon>Spermatophyta</taxon>
        <taxon>Magnoliopsida</taxon>
        <taxon>eudicotyledons</taxon>
        <taxon>Gunneridae</taxon>
        <taxon>Pentapetalae</taxon>
        <taxon>asterids</taxon>
        <taxon>campanulids</taxon>
        <taxon>Asterales</taxon>
        <taxon>Asteraceae</taxon>
        <taxon>Carduoideae</taxon>
        <taxon>Cardueae</taxon>
        <taxon>Centaureinae</taxon>
        <taxon>Centaurea</taxon>
    </lineage>
</organism>
<accession>A0AA38TFI5</accession>
<dbReference type="EMBL" id="JARYMX010000004">
    <property type="protein sequence ID" value="KAJ9553096.1"/>
    <property type="molecule type" value="Genomic_DNA"/>
</dbReference>
<evidence type="ECO:0000313" key="3">
    <source>
        <dbReference type="Proteomes" id="UP001172457"/>
    </source>
</evidence>
<dbReference type="InterPro" id="IPR013103">
    <property type="entry name" value="RVT_2"/>
</dbReference>